<evidence type="ECO:0000256" key="1">
    <source>
        <dbReference type="ARBA" id="ARBA00004370"/>
    </source>
</evidence>
<dbReference type="PROSITE" id="PS51753">
    <property type="entry name" value="HBM"/>
    <property type="match status" value="1"/>
</dbReference>
<dbReference type="GO" id="GO:0005886">
    <property type="term" value="C:plasma membrane"/>
    <property type="evidence" value="ECO:0007669"/>
    <property type="project" value="TreeGrafter"/>
</dbReference>
<dbReference type="SMART" id="SM01358">
    <property type="entry name" value="HBM"/>
    <property type="match status" value="1"/>
</dbReference>
<feature type="region of interest" description="Disordered" evidence="6">
    <location>
        <begin position="413"/>
        <end position="461"/>
    </location>
</feature>
<dbReference type="InterPro" id="IPR032255">
    <property type="entry name" value="HBM"/>
</dbReference>
<dbReference type="PANTHER" id="PTHR43531:SF11">
    <property type="entry name" value="METHYL-ACCEPTING CHEMOTAXIS PROTEIN 3"/>
    <property type="match status" value="1"/>
</dbReference>
<feature type="compositionally biased region" description="Acidic residues" evidence="6">
    <location>
        <begin position="695"/>
        <end position="705"/>
    </location>
</feature>
<dbReference type="Pfam" id="PF00672">
    <property type="entry name" value="HAMP"/>
    <property type="match status" value="1"/>
</dbReference>
<dbReference type="InterPro" id="IPR004089">
    <property type="entry name" value="MCPsignal_dom"/>
</dbReference>
<evidence type="ECO:0000259" key="10">
    <source>
        <dbReference type="PROSITE" id="PS51753"/>
    </source>
</evidence>
<dbReference type="OrthoDB" id="5415757at2"/>
<protein>
    <submittedName>
        <fullName evidence="11">Methyl-accepting chemotaxis protein</fullName>
    </submittedName>
</protein>
<dbReference type="SMART" id="SM00283">
    <property type="entry name" value="MA"/>
    <property type="match status" value="1"/>
</dbReference>
<comment type="subcellular location">
    <subcellularLocation>
        <location evidence="1">Membrane</location>
    </subcellularLocation>
</comment>
<organism evidence="11">
    <name type="scientific">Desulfovibrio sp. U5L</name>
    <dbReference type="NCBI Taxonomy" id="596152"/>
    <lineage>
        <taxon>Bacteria</taxon>
        <taxon>Pseudomonadati</taxon>
        <taxon>Thermodesulfobacteriota</taxon>
        <taxon>Desulfovibrionia</taxon>
        <taxon>Desulfovibrionales</taxon>
        <taxon>Desulfovibrionaceae</taxon>
        <taxon>Desulfovibrio</taxon>
    </lineage>
</organism>
<dbReference type="PROSITE" id="PS50111">
    <property type="entry name" value="CHEMOTAXIS_TRANSDUC_2"/>
    <property type="match status" value="1"/>
</dbReference>
<dbReference type="SMART" id="SM00304">
    <property type="entry name" value="HAMP"/>
    <property type="match status" value="1"/>
</dbReference>
<evidence type="ECO:0000256" key="6">
    <source>
        <dbReference type="SAM" id="MobiDB-lite"/>
    </source>
</evidence>
<feature type="transmembrane region" description="Helical" evidence="7">
    <location>
        <begin position="294"/>
        <end position="314"/>
    </location>
</feature>
<feature type="compositionally biased region" description="Low complexity" evidence="6">
    <location>
        <begin position="417"/>
        <end position="456"/>
    </location>
</feature>
<feature type="domain" description="HBM" evidence="10">
    <location>
        <begin position="38"/>
        <end position="289"/>
    </location>
</feature>
<dbReference type="Gene3D" id="1.10.287.950">
    <property type="entry name" value="Methyl-accepting chemotaxis protein"/>
    <property type="match status" value="1"/>
</dbReference>
<keyword evidence="7" id="KW-1133">Transmembrane helix</keyword>
<dbReference type="GO" id="GO:0004888">
    <property type="term" value="F:transmembrane signaling receptor activity"/>
    <property type="evidence" value="ECO:0007669"/>
    <property type="project" value="TreeGrafter"/>
</dbReference>
<evidence type="ECO:0000259" key="9">
    <source>
        <dbReference type="PROSITE" id="PS50885"/>
    </source>
</evidence>
<feature type="domain" description="HAMP" evidence="9">
    <location>
        <begin position="316"/>
        <end position="368"/>
    </location>
</feature>
<dbReference type="Gene3D" id="1.20.1440.210">
    <property type="match status" value="1"/>
</dbReference>
<evidence type="ECO:0000313" key="11">
    <source>
        <dbReference type="EMBL" id="EIG53962.1"/>
    </source>
</evidence>
<keyword evidence="7" id="KW-0812">Transmembrane</keyword>
<dbReference type="Gene3D" id="6.10.340.10">
    <property type="match status" value="1"/>
</dbReference>
<feature type="compositionally biased region" description="Low complexity" evidence="6">
    <location>
        <begin position="670"/>
        <end position="688"/>
    </location>
</feature>
<dbReference type="CDD" id="cd06225">
    <property type="entry name" value="HAMP"/>
    <property type="match status" value="1"/>
</dbReference>
<comment type="similarity">
    <text evidence="3">Belongs to the methyl-accepting chemotaxis (MCP) protein family.</text>
</comment>
<dbReference type="HOGENOM" id="CLU_000445_107_16_7"/>
<evidence type="ECO:0000256" key="3">
    <source>
        <dbReference type="ARBA" id="ARBA00029447"/>
    </source>
</evidence>
<keyword evidence="2" id="KW-0145">Chemotaxis</keyword>
<keyword evidence="5" id="KW-0175">Coiled coil</keyword>
<dbReference type="InterPro" id="IPR051310">
    <property type="entry name" value="MCP_chemotaxis"/>
</dbReference>
<dbReference type="PANTHER" id="PTHR43531">
    <property type="entry name" value="PROTEIN ICFG"/>
    <property type="match status" value="1"/>
</dbReference>
<keyword evidence="4" id="KW-0807">Transducer</keyword>
<dbReference type="GO" id="GO:0006935">
    <property type="term" value="P:chemotaxis"/>
    <property type="evidence" value="ECO:0007669"/>
    <property type="project" value="UniProtKB-KW"/>
</dbReference>
<dbReference type="Pfam" id="PF16591">
    <property type="entry name" value="HBM"/>
    <property type="match status" value="1"/>
</dbReference>
<evidence type="ECO:0000256" key="4">
    <source>
        <dbReference type="PROSITE-ProRule" id="PRU00284"/>
    </source>
</evidence>
<feature type="coiled-coil region" evidence="5">
    <location>
        <begin position="598"/>
        <end position="636"/>
    </location>
</feature>
<evidence type="ECO:0000256" key="2">
    <source>
        <dbReference type="ARBA" id="ARBA00022500"/>
    </source>
</evidence>
<proteinExistence type="inferred from homology"/>
<gene>
    <name evidence="11" type="ORF">DesU5LDRAFT_2296</name>
</gene>
<evidence type="ECO:0000259" key="8">
    <source>
        <dbReference type="PROSITE" id="PS50111"/>
    </source>
</evidence>
<dbReference type="InterPro" id="IPR003660">
    <property type="entry name" value="HAMP_dom"/>
</dbReference>
<evidence type="ECO:0000256" key="7">
    <source>
        <dbReference type="SAM" id="Phobius"/>
    </source>
</evidence>
<dbReference type="STRING" id="596152.DesU5LDRAFT_2296"/>
<dbReference type="AlphaFoldDB" id="I2Q2F6"/>
<dbReference type="eggNOG" id="COG0840">
    <property type="taxonomic scope" value="Bacteria"/>
</dbReference>
<feature type="domain" description="Methyl-accepting transducer" evidence="8">
    <location>
        <begin position="412"/>
        <end position="627"/>
    </location>
</feature>
<dbReference type="FunFam" id="1.10.287.950:FF:000001">
    <property type="entry name" value="Methyl-accepting chemotaxis sensory transducer"/>
    <property type="match status" value="1"/>
</dbReference>
<evidence type="ECO:0000256" key="5">
    <source>
        <dbReference type="SAM" id="Coils"/>
    </source>
</evidence>
<name>I2Q2F6_9BACT</name>
<dbReference type="PROSITE" id="PS50885">
    <property type="entry name" value="HAMP"/>
    <property type="match status" value="1"/>
</dbReference>
<accession>I2Q2F6</accession>
<reference evidence="11" key="1">
    <citation type="submission" date="2011-11" db="EMBL/GenBank/DDBJ databases">
        <title>Improved High-Quality Draft sequence of Desulfovibrio sp. U5L.</title>
        <authorList>
            <consortium name="US DOE Joint Genome Institute"/>
            <person name="Lucas S."/>
            <person name="Han J."/>
            <person name="Lapidus A."/>
            <person name="Cheng J.-F."/>
            <person name="Goodwin L."/>
            <person name="Pitluck S."/>
            <person name="Peters L."/>
            <person name="Ovchinnikova G."/>
            <person name="Held B."/>
            <person name="Detter J.C."/>
            <person name="Han C."/>
            <person name="Tapia R."/>
            <person name="Land M."/>
            <person name="Hauser L."/>
            <person name="Kyrpides N."/>
            <person name="Ivanova N."/>
            <person name="Pagani I."/>
            <person name="Gabster J."/>
            <person name="Walker C."/>
            <person name="Stolyar S."/>
            <person name="Stahl D."/>
            <person name="Arkin A."/>
            <person name="Dehal P."/>
            <person name="Hazen T."/>
            <person name="Woyke T."/>
        </authorList>
    </citation>
    <scope>NUCLEOTIDE SEQUENCE [LARGE SCALE GENOMIC DNA]</scope>
    <source>
        <strain evidence="11">U5L</strain>
    </source>
</reference>
<dbReference type="Pfam" id="PF00015">
    <property type="entry name" value="MCPsignal"/>
    <property type="match status" value="1"/>
</dbReference>
<keyword evidence="7" id="KW-0472">Membrane</keyword>
<dbReference type="EMBL" id="JH600068">
    <property type="protein sequence ID" value="EIG53962.1"/>
    <property type="molecule type" value="Genomic_DNA"/>
</dbReference>
<dbReference type="GO" id="GO:0007165">
    <property type="term" value="P:signal transduction"/>
    <property type="evidence" value="ECO:0007669"/>
    <property type="project" value="UniProtKB-KW"/>
</dbReference>
<sequence>MFKNRGLAFKLGLGFGLLILFTVAVAVVGYLSLDQLLSRSNKMEAVNDISSDVTDARLDALYYLLNKESSRVESFRKALGGSMAKAQSLKHVLADPRNRERMDAFVASATAYEAGFVRLVETEKAREETLKTVVEAAGGLQKVAEDLSRLETEAVTKAAGLGGDALQKAALLQHKVERIEQQFLRSRVEVLYYLWKGDKGRMDTARGLLDGLTAIGREIQPLLSSTEERAMMAEIITRAETYKARMDGFVVAAEAQASVVKEMAAAADKAAKVATEAVTVQQESMAAESRTANLVSIASAVAGTLLGLLFAVLITKGILRGIKKAIVAAEAVSHGDLDVDVSVDSRDEIGTLLLAMERMIEAERTTAEVASRLAEGDLTVTVTARSEKDVMLKSMAEMIDRLRDVVGEVQSGAENVASGSEEMSASAESLSQGATEQASAVEESSSAMEEMASSISQNADNASQTEAIAVKAAGDARESGQAVTQAVAAMKEIAGKISIIEEIARQTDLLALNAAVEAARAGEHGRGFAVVASEVRKLAERSQTAASEITRLSRTTTSVAERAGELLGKLVPDIQRTADLVQEINAASQEQSTGSGQVNKALQQLDQVIQQNASASEELASTSEELSAQAEQLQASIAFFQVDASTRPARAIASATAKGRPAARPAAIGKSASAPKPAEKPQAPKSKAMAVSLDMDGDDEQFERF</sequence>
<dbReference type="SUPFAM" id="SSF58104">
    <property type="entry name" value="Methyl-accepting chemotaxis protein (MCP) signaling domain"/>
    <property type="match status" value="1"/>
</dbReference>
<feature type="region of interest" description="Disordered" evidence="6">
    <location>
        <begin position="654"/>
        <end position="705"/>
    </location>
</feature>